<keyword evidence="3 6" id="KW-0812">Transmembrane</keyword>
<name>A0A6G1JEN9_9PLEO</name>
<gene>
    <name evidence="8" type="ORF">K458DRAFT_413340</name>
</gene>
<dbReference type="Proteomes" id="UP000799291">
    <property type="component" value="Unassembled WGS sequence"/>
</dbReference>
<keyword evidence="9" id="KW-1185">Reference proteome</keyword>
<feature type="transmembrane region" description="Helical" evidence="6">
    <location>
        <begin position="152"/>
        <end position="170"/>
    </location>
</feature>
<evidence type="ECO:0000313" key="9">
    <source>
        <dbReference type="Proteomes" id="UP000799291"/>
    </source>
</evidence>
<evidence type="ECO:0000256" key="3">
    <source>
        <dbReference type="ARBA" id="ARBA00022692"/>
    </source>
</evidence>
<dbReference type="EMBL" id="MU005572">
    <property type="protein sequence ID" value="KAF2689012.1"/>
    <property type="molecule type" value="Genomic_DNA"/>
</dbReference>
<keyword evidence="5 6" id="KW-0472">Membrane</keyword>
<evidence type="ECO:0000256" key="5">
    <source>
        <dbReference type="ARBA" id="ARBA00023136"/>
    </source>
</evidence>
<sequence>MPPPPSVDPKHAPFPTKQLIIIGICRFSEPLAFNSILAYSYVMVKDLGIHEKDAAFYSGLLLSAYAIAEAITALGWGAISDVYGRKPVALVGLAGVALSSIAFGMAKTYWVALLARFIGGALNGNVAIMQTMVAEMVTNPDHEPRAYATQPFVWTLGGIIGSAMGGFLAQPAKYYPHVFSHEGIFGRYPYLLPNLVAAIGIVMAIIQGMLFLEETNPGVKEEDTSAIEEVNERTPLHQRPRQASTVSTLRSGRHRSLSIVEGLRQIRKKPSFMEDGMPMPIDQTFDIRRSSFATIHSITLPRHEILPSFMIGPPRRTFNFTIIMVTLALTLLAYHQMAYITLLPVYLLDDVIAPGIDFQGGLGLDLHDVGTFLAVNGFIALFIQGVIFPFFVEKIGVWRSFVSMIVLYPTTYLIVPFISALPDALIDPAVYMSLILQGFFGIIVFPCALILLKNATPSPLVLGRVNGAAMSACCLARTLSSPLVGWIYAEGGSAAAWFSLAFVAFLGIVQLFWVPNELGGGKVRIENGLKEALHPHHHEHHHPIERDIDEVAVED</sequence>
<evidence type="ECO:0000313" key="8">
    <source>
        <dbReference type="EMBL" id="KAF2689012.1"/>
    </source>
</evidence>
<dbReference type="Gene3D" id="1.20.1250.20">
    <property type="entry name" value="MFS general substrate transporter like domains"/>
    <property type="match status" value="1"/>
</dbReference>
<keyword evidence="4 6" id="KW-1133">Transmembrane helix</keyword>
<organism evidence="8 9">
    <name type="scientific">Lentithecium fluviatile CBS 122367</name>
    <dbReference type="NCBI Taxonomy" id="1168545"/>
    <lineage>
        <taxon>Eukaryota</taxon>
        <taxon>Fungi</taxon>
        <taxon>Dikarya</taxon>
        <taxon>Ascomycota</taxon>
        <taxon>Pezizomycotina</taxon>
        <taxon>Dothideomycetes</taxon>
        <taxon>Pleosporomycetidae</taxon>
        <taxon>Pleosporales</taxon>
        <taxon>Massarineae</taxon>
        <taxon>Lentitheciaceae</taxon>
        <taxon>Lentithecium</taxon>
    </lineage>
</organism>
<reference evidence="8" key="1">
    <citation type="journal article" date="2020" name="Stud. Mycol.">
        <title>101 Dothideomycetes genomes: a test case for predicting lifestyles and emergence of pathogens.</title>
        <authorList>
            <person name="Haridas S."/>
            <person name="Albert R."/>
            <person name="Binder M."/>
            <person name="Bloem J."/>
            <person name="Labutti K."/>
            <person name="Salamov A."/>
            <person name="Andreopoulos B."/>
            <person name="Baker S."/>
            <person name="Barry K."/>
            <person name="Bills G."/>
            <person name="Bluhm B."/>
            <person name="Cannon C."/>
            <person name="Castanera R."/>
            <person name="Culley D."/>
            <person name="Daum C."/>
            <person name="Ezra D."/>
            <person name="Gonzalez J."/>
            <person name="Henrissat B."/>
            <person name="Kuo A."/>
            <person name="Liang C."/>
            <person name="Lipzen A."/>
            <person name="Lutzoni F."/>
            <person name="Magnuson J."/>
            <person name="Mondo S."/>
            <person name="Nolan M."/>
            <person name="Ohm R."/>
            <person name="Pangilinan J."/>
            <person name="Park H.-J."/>
            <person name="Ramirez L."/>
            <person name="Alfaro M."/>
            <person name="Sun H."/>
            <person name="Tritt A."/>
            <person name="Yoshinaga Y."/>
            <person name="Zwiers L.-H."/>
            <person name="Turgeon B."/>
            <person name="Goodwin S."/>
            <person name="Spatafora J."/>
            <person name="Crous P."/>
            <person name="Grigoriev I."/>
        </authorList>
    </citation>
    <scope>NUCLEOTIDE SEQUENCE</scope>
    <source>
        <strain evidence="8">CBS 122367</strain>
    </source>
</reference>
<feature type="transmembrane region" description="Helical" evidence="6">
    <location>
        <begin position="464"/>
        <end position="488"/>
    </location>
</feature>
<evidence type="ECO:0000259" key="7">
    <source>
        <dbReference type="PROSITE" id="PS50850"/>
    </source>
</evidence>
<feature type="transmembrane region" description="Helical" evidence="6">
    <location>
        <begin position="372"/>
        <end position="392"/>
    </location>
</feature>
<comment type="subcellular location">
    <subcellularLocation>
        <location evidence="1">Membrane</location>
        <topology evidence="1">Multi-pass membrane protein</topology>
    </subcellularLocation>
</comment>
<protein>
    <submittedName>
        <fullName evidence="8">MFS general substrate transporter</fullName>
    </submittedName>
</protein>
<feature type="transmembrane region" description="Helical" evidence="6">
    <location>
        <begin position="318"/>
        <end position="337"/>
    </location>
</feature>
<proteinExistence type="predicted"/>
<feature type="transmembrane region" description="Helical" evidence="6">
    <location>
        <begin position="54"/>
        <end position="76"/>
    </location>
</feature>
<feature type="transmembrane region" description="Helical" evidence="6">
    <location>
        <begin position="401"/>
        <end position="418"/>
    </location>
</feature>
<keyword evidence="2" id="KW-0813">Transport</keyword>
<evidence type="ECO:0000256" key="4">
    <source>
        <dbReference type="ARBA" id="ARBA00022989"/>
    </source>
</evidence>
<feature type="transmembrane region" description="Helical" evidence="6">
    <location>
        <begin position="88"/>
        <end position="106"/>
    </location>
</feature>
<dbReference type="PROSITE" id="PS50850">
    <property type="entry name" value="MFS"/>
    <property type="match status" value="1"/>
</dbReference>
<dbReference type="SUPFAM" id="SSF103473">
    <property type="entry name" value="MFS general substrate transporter"/>
    <property type="match status" value="1"/>
</dbReference>
<evidence type="ECO:0000256" key="2">
    <source>
        <dbReference type="ARBA" id="ARBA00022448"/>
    </source>
</evidence>
<feature type="transmembrane region" description="Helical" evidence="6">
    <location>
        <begin position="494"/>
        <end position="514"/>
    </location>
</feature>
<dbReference type="CDD" id="cd17330">
    <property type="entry name" value="MFS_SLC46_TetA_like"/>
    <property type="match status" value="1"/>
</dbReference>
<evidence type="ECO:0000256" key="1">
    <source>
        <dbReference type="ARBA" id="ARBA00004141"/>
    </source>
</evidence>
<dbReference type="PANTHER" id="PTHR23504">
    <property type="entry name" value="MAJOR FACILITATOR SUPERFAMILY DOMAIN-CONTAINING PROTEIN 10"/>
    <property type="match status" value="1"/>
</dbReference>
<dbReference type="InterPro" id="IPR036259">
    <property type="entry name" value="MFS_trans_sf"/>
</dbReference>
<dbReference type="InterPro" id="IPR011701">
    <property type="entry name" value="MFS"/>
</dbReference>
<dbReference type="GO" id="GO:0016020">
    <property type="term" value="C:membrane"/>
    <property type="evidence" value="ECO:0007669"/>
    <property type="project" value="UniProtKB-SubCell"/>
</dbReference>
<dbReference type="GO" id="GO:0022857">
    <property type="term" value="F:transmembrane transporter activity"/>
    <property type="evidence" value="ECO:0007669"/>
    <property type="project" value="InterPro"/>
</dbReference>
<feature type="domain" description="Major facilitator superfamily (MFS) profile" evidence="7">
    <location>
        <begin position="18"/>
        <end position="519"/>
    </location>
</feature>
<dbReference type="OrthoDB" id="10262656at2759"/>
<dbReference type="Pfam" id="PF07690">
    <property type="entry name" value="MFS_1"/>
    <property type="match status" value="1"/>
</dbReference>
<feature type="transmembrane region" description="Helical" evidence="6">
    <location>
        <begin position="190"/>
        <end position="212"/>
    </location>
</feature>
<evidence type="ECO:0000256" key="6">
    <source>
        <dbReference type="SAM" id="Phobius"/>
    </source>
</evidence>
<feature type="transmembrane region" description="Helical" evidence="6">
    <location>
        <begin position="20"/>
        <end position="42"/>
    </location>
</feature>
<accession>A0A6G1JEN9</accession>
<dbReference type="AlphaFoldDB" id="A0A6G1JEN9"/>
<feature type="transmembrane region" description="Helical" evidence="6">
    <location>
        <begin position="430"/>
        <end position="452"/>
    </location>
</feature>
<dbReference type="PANTHER" id="PTHR23504:SF2">
    <property type="entry name" value="TRANSPORTER, PUTATIVE (AFU_ORTHOLOGUE AFUA_8G04150)-RELATED"/>
    <property type="match status" value="1"/>
</dbReference>
<dbReference type="InterPro" id="IPR020846">
    <property type="entry name" value="MFS_dom"/>
</dbReference>